<comment type="caution">
    <text evidence="3">The sequence shown here is derived from an EMBL/GenBank/DDBJ whole genome shotgun (WGS) entry which is preliminary data.</text>
</comment>
<dbReference type="Gene3D" id="1.25.40.420">
    <property type="match status" value="2"/>
</dbReference>
<dbReference type="RefSeq" id="XP_051443519.1">
    <property type="nucleotide sequence ID" value="XM_051589874.1"/>
</dbReference>
<gene>
    <name evidence="3" type="ORF">K450DRAFT_246142</name>
</gene>
<name>A0AAD5EA89_UMBRA</name>
<dbReference type="SMART" id="SM00875">
    <property type="entry name" value="BACK"/>
    <property type="match status" value="1"/>
</dbReference>
<dbReference type="SMART" id="SM00225">
    <property type="entry name" value="BTB"/>
    <property type="match status" value="1"/>
</dbReference>
<reference evidence="3" key="1">
    <citation type="submission" date="2021-06" db="EMBL/GenBank/DDBJ databases">
        <authorList>
            <consortium name="DOE Joint Genome Institute"/>
            <person name="Mondo S.J."/>
            <person name="Amses K.R."/>
            <person name="Simmons D.R."/>
            <person name="Longcore J.E."/>
            <person name="Seto K."/>
            <person name="Alves G.H."/>
            <person name="Bonds A.E."/>
            <person name="Quandt C.A."/>
            <person name="Davis W.J."/>
            <person name="Chang Y."/>
            <person name="Letcher P.M."/>
            <person name="Powell M.J."/>
            <person name="Kuo A."/>
            <person name="Labutti K."/>
            <person name="Pangilinan J."/>
            <person name="Andreopoulos W."/>
            <person name="Tritt A."/>
            <person name="Riley R."/>
            <person name="Hundley H."/>
            <person name="Johnson J."/>
            <person name="Lipzen A."/>
            <person name="Barry K."/>
            <person name="Berbee M.L."/>
            <person name="Buchler N.E."/>
            <person name="Grigoriev I.V."/>
            <person name="Spatafora J.W."/>
            <person name="Stajich J.E."/>
            <person name="James T.Y."/>
        </authorList>
    </citation>
    <scope>NUCLEOTIDE SEQUENCE</scope>
    <source>
        <strain evidence="3">AG</strain>
    </source>
</reference>
<proteinExistence type="predicted"/>
<dbReference type="SUPFAM" id="SSF54695">
    <property type="entry name" value="POZ domain"/>
    <property type="match status" value="1"/>
</dbReference>
<dbReference type="Gene3D" id="3.30.710.10">
    <property type="entry name" value="Potassium Channel Kv1.1, Chain A"/>
    <property type="match status" value="1"/>
</dbReference>
<sequence>MDLALYLKMVDSDSHPLKGIRKKVRIVFVVEDVAKSNRIGRADYGKTEHPVWFSEKHATWGEESLLPLDRLGVYAPYSNFSTSRDRQTVSVKFEVLKTRSDPPILNRGVGYMPFMQKYFNDAAFSDVTFKAKLDNQERTFYAHKVVMASASSWFETLFTNGMKESFSNEITLADTDPATFEFVLRHCYGMEFDIENIEQAENIVVLSDRFGIDRLKDEAFRHIRLELCPNNIWRIWELADKHSDKRTYLTCEDYVSQNIPTLIKHSSFFQASPNILEVILKHDMGNFPSEENLFEAVVRWATYEENIGPSMYDDNSDQASTESFENLSTVALQENPTFPEPMLGEMDFSVLKYPFFSKPTSPIMLRSDEDGVIRRHSIGTVGQRKREQEKLATDRRNSADSDSFPSFRLMLLPYLLQHIRFPLMSPQYLTSNVISNEIVMNAEGMKDLLIEAFAYHVSGTQNNSKPTRFRARIQRVD</sequence>
<organism evidence="3 4">
    <name type="scientific">Umbelopsis ramanniana AG</name>
    <dbReference type="NCBI Taxonomy" id="1314678"/>
    <lineage>
        <taxon>Eukaryota</taxon>
        <taxon>Fungi</taxon>
        <taxon>Fungi incertae sedis</taxon>
        <taxon>Mucoromycota</taxon>
        <taxon>Mucoromycotina</taxon>
        <taxon>Umbelopsidomycetes</taxon>
        <taxon>Umbelopsidales</taxon>
        <taxon>Umbelopsidaceae</taxon>
        <taxon>Umbelopsis</taxon>
    </lineage>
</organism>
<dbReference type="AlphaFoldDB" id="A0AAD5EA89"/>
<evidence type="ECO:0000256" key="1">
    <source>
        <dbReference type="SAM" id="MobiDB-lite"/>
    </source>
</evidence>
<dbReference type="Pfam" id="PF00651">
    <property type="entry name" value="BTB"/>
    <property type="match status" value="1"/>
</dbReference>
<dbReference type="EMBL" id="MU620928">
    <property type="protein sequence ID" value="KAI8578515.1"/>
    <property type="molecule type" value="Genomic_DNA"/>
</dbReference>
<evidence type="ECO:0000313" key="3">
    <source>
        <dbReference type="EMBL" id="KAI8578515.1"/>
    </source>
</evidence>
<reference evidence="3" key="2">
    <citation type="journal article" date="2022" name="Proc. Natl. Acad. Sci. U.S.A.">
        <title>Diploid-dominant life cycles characterize the early evolution of Fungi.</title>
        <authorList>
            <person name="Amses K.R."/>
            <person name="Simmons D.R."/>
            <person name="Longcore J.E."/>
            <person name="Mondo S.J."/>
            <person name="Seto K."/>
            <person name="Jeronimo G.H."/>
            <person name="Bonds A.E."/>
            <person name="Quandt C.A."/>
            <person name="Davis W.J."/>
            <person name="Chang Y."/>
            <person name="Federici B.A."/>
            <person name="Kuo A."/>
            <person name="LaButti K."/>
            <person name="Pangilinan J."/>
            <person name="Andreopoulos W."/>
            <person name="Tritt A."/>
            <person name="Riley R."/>
            <person name="Hundley H."/>
            <person name="Johnson J."/>
            <person name="Lipzen A."/>
            <person name="Barry K."/>
            <person name="Lang B.F."/>
            <person name="Cuomo C.A."/>
            <person name="Buchler N.E."/>
            <person name="Grigoriev I.V."/>
            <person name="Spatafora J.W."/>
            <person name="Stajich J.E."/>
            <person name="James T.Y."/>
        </authorList>
    </citation>
    <scope>NUCLEOTIDE SEQUENCE</scope>
    <source>
        <strain evidence="3">AG</strain>
    </source>
</reference>
<dbReference type="PROSITE" id="PS50097">
    <property type="entry name" value="BTB"/>
    <property type="match status" value="1"/>
</dbReference>
<dbReference type="InterPro" id="IPR011705">
    <property type="entry name" value="BACK"/>
</dbReference>
<dbReference type="GeneID" id="75915219"/>
<dbReference type="PANTHER" id="PTHR45632">
    <property type="entry name" value="LD33804P"/>
    <property type="match status" value="1"/>
</dbReference>
<dbReference type="Pfam" id="PF07707">
    <property type="entry name" value="BACK"/>
    <property type="match status" value="1"/>
</dbReference>
<dbReference type="Proteomes" id="UP001206595">
    <property type="component" value="Unassembled WGS sequence"/>
</dbReference>
<feature type="compositionally biased region" description="Basic and acidic residues" evidence="1">
    <location>
        <begin position="384"/>
        <end position="399"/>
    </location>
</feature>
<protein>
    <recommendedName>
        <fullName evidence="2">BTB domain-containing protein</fullName>
    </recommendedName>
</protein>
<evidence type="ECO:0000313" key="4">
    <source>
        <dbReference type="Proteomes" id="UP001206595"/>
    </source>
</evidence>
<feature type="region of interest" description="Disordered" evidence="1">
    <location>
        <begin position="375"/>
        <end position="401"/>
    </location>
</feature>
<feature type="domain" description="BTB" evidence="2">
    <location>
        <begin position="125"/>
        <end position="196"/>
    </location>
</feature>
<dbReference type="CDD" id="cd18186">
    <property type="entry name" value="BTB_POZ_ZBTB_KLHL-like"/>
    <property type="match status" value="1"/>
</dbReference>
<accession>A0AAD5EA89</accession>
<evidence type="ECO:0000259" key="2">
    <source>
        <dbReference type="PROSITE" id="PS50097"/>
    </source>
</evidence>
<dbReference type="InterPro" id="IPR000210">
    <property type="entry name" value="BTB/POZ_dom"/>
</dbReference>
<keyword evidence="4" id="KW-1185">Reference proteome</keyword>
<dbReference type="InterPro" id="IPR011333">
    <property type="entry name" value="SKP1/BTB/POZ_sf"/>
</dbReference>